<keyword evidence="1" id="KW-0472">Membrane</keyword>
<name>A0A1M5ANV5_9RHOB</name>
<evidence type="ECO:0000313" key="2">
    <source>
        <dbReference type="EMBL" id="SHF31948.1"/>
    </source>
</evidence>
<evidence type="ECO:0000256" key="1">
    <source>
        <dbReference type="SAM" id="Phobius"/>
    </source>
</evidence>
<proteinExistence type="predicted"/>
<dbReference type="AlphaFoldDB" id="A0A1M5ANV5"/>
<feature type="transmembrane region" description="Helical" evidence="1">
    <location>
        <begin position="75"/>
        <end position="102"/>
    </location>
</feature>
<keyword evidence="3" id="KW-1185">Reference proteome</keyword>
<dbReference type="EMBL" id="FQVK01000027">
    <property type="protein sequence ID" value="SHF31948.1"/>
    <property type="molecule type" value="Genomic_DNA"/>
</dbReference>
<sequence length="141" mass="14010">MSTARAAAALGTAGLVPFWGLAALAHLAPGIGLAYVALQAELTWGAVILAFMAGARWAMVLAAGGGALRQAGFALLALPALAAPFLPPLSGLALLAAAFAGLLAAERTATARTEAPAWYPRLRLWLTAGAIAALALAALAV</sequence>
<accession>A0A1M5ANV5</accession>
<gene>
    <name evidence="2" type="ORF">SAMN05444279_12731</name>
</gene>
<dbReference type="Proteomes" id="UP000325134">
    <property type="component" value="Unassembled WGS sequence"/>
</dbReference>
<protein>
    <recommendedName>
        <fullName evidence="4">DUF3429 domain-containing protein</fullName>
    </recommendedName>
</protein>
<dbReference type="PANTHER" id="PTHR15887">
    <property type="entry name" value="TRANSMEMBRANE PROTEIN 69"/>
    <property type="match status" value="1"/>
</dbReference>
<evidence type="ECO:0008006" key="4">
    <source>
        <dbReference type="Google" id="ProtNLM"/>
    </source>
</evidence>
<dbReference type="OrthoDB" id="5297436at2"/>
<dbReference type="RefSeq" id="WP_149777072.1">
    <property type="nucleotide sequence ID" value="NZ_FQVK01000027.1"/>
</dbReference>
<evidence type="ECO:0000313" key="3">
    <source>
        <dbReference type="Proteomes" id="UP000325134"/>
    </source>
</evidence>
<keyword evidence="1" id="KW-0812">Transmembrane</keyword>
<feature type="transmembrane region" description="Helical" evidence="1">
    <location>
        <begin position="122"/>
        <end position="140"/>
    </location>
</feature>
<keyword evidence="1" id="KW-1133">Transmembrane helix</keyword>
<feature type="transmembrane region" description="Helical" evidence="1">
    <location>
        <begin position="44"/>
        <end position="63"/>
    </location>
</feature>
<dbReference type="Pfam" id="PF11911">
    <property type="entry name" value="DUF3429"/>
    <property type="match status" value="1"/>
</dbReference>
<organism evidence="2 3">
    <name type="scientific">Ruegeria intermedia</name>
    <dbReference type="NCBI Taxonomy" id="996115"/>
    <lineage>
        <taxon>Bacteria</taxon>
        <taxon>Pseudomonadati</taxon>
        <taxon>Pseudomonadota</taxon>
        <taxon>Alphaproteobacteria</taxon>
        <taxon>Rhodobacterales</taxon>
        <taxon>Roseobacteraceae</taxon>
        <taxon>Ruegeria</taxon>
    </lineage>
</organism>
<reference evidence="2 3" key="1">
    <citation type="submission" date="2016-11" db="EMBL/GenBank/DDBJ databases">
        <authorList>
            <person name="Varghese N."/>
            <person name="Submissions S."/>
        </authorList>
    </citation>
    <scope>NUCLEOTIDE SEQUENCE [LARGE SCALE GENOMIC DNA]</scope>
    <source>
        <strain evidence="2 3">DSM 29341</strain>
    </source>
</reference>
<dbReference type="PANTHER" id="PTHR15887:SF1">
    <property type="entry name" value="TRANSMEMBRANE PROTEIN 69"/>
    <property type="match status" value="1"/>
</dbReference>
<dbReference type="InterPro" id="IPR021836">
    <property type="entry name" value="DUF3429"/>
</dbReference>